<reference evidence="3" key="1">
    <citation type="journal article" date="2019" name="Sci. Rep.">
        <title>Draft genome of Tanacetum cinerariifolium, the natural source of mosquito coil.</title>
        <authorList>
            <person name="Yamashiro T."/>
            <person name="Shiraishi A."/>
            <person name="Satake H."/>
            <person name="Nakayama K."/>
        </authorList>
    </citation>
    <scope>NUCLEOTIDE SEQUENCE</scope>
</reference>
<dbReference type="PROSITE" id="PS50994">
    <property type="entry name" value="INTEGRASE"/>
    <property type="match status" value="1"/>
</dbReference>
<keyword evidence="3" id="KW-0808">Transferase</keyword>
<name>A0A6L2P7U1_TANCI</name>
<evidence type="ECO:0000259" key="2">
    <source>
        <dbReference type="PROSITE" id="PS50994"/>
    </source>
</evidence>
<evidence type="ECO:0000256" key="1">
    <source>
        <dbReference type="SAM" id="MobiDB-lite"/>
    </source>
</evidence>
<feature type="region of interest" description="Disordered" evidence="1">
    <location>
        <begin position="645"/>
        <end position="674"/>
    </location>
</feature>
<proteinExistence type="predicted"/>
<dbReference type="GO" id="GO:0003964">
    <property type="term" value="F:RNA-directed DNA polymerase activity"/>
    <property type="evidence" value="ECO:0007669"/>
    <property type="project" value="UniProtKB-KW"/>
</dbReference>
<dbReference type="Pfam" id="PF00665">
    <property type="entry name" value="rve"/>
    <property type="match status" value="1"/>
</dbReference>
<protein>
    <submittedName>
        <fullName evidence="3">Reverse transcriptase domain-containing protein</fullName>
    </submittedName>
</protein>
<evidence type="ECO:0000313" key="3">
    <source>
        <dbReference type="EMBL" id="GEU93927.1"/>
    </source>
</evidence>
<dbReference type="SUPFAM" id="SSF53098">
    <property type="entry name" value="Ribonuclease H-like"/>
    <property type="match status" value="1"/>
</dbReference>
<gene>
    <name evidence="3" type="ORF">Tci_065905</name>
</gene>
<organism evidence="3">
    <name type="scientific">Tanacetum cinerariifolium</name>
    <name type="common">Dalmatian daisy</name>
    <name type="synonym">Chrysanthemum cinerariifolium</name>
    <dbReference type="NCBI Taxonomy" id="118510"/>
    <lineage>
        <taxon>Eukaryota</taxon>
        <taxon>Viridiplantae</taxon>
        <taxon>Streptophyta</taxon>
        <taxon>Embryophyta</taxon>
        <taxon>Tracheophyta</taxon>
        <taxon>Spermatophyta</taxon>
        <taxon>Magnoliopsida</taxon>
        <taxon>eudicotyledons</taxon>
        <taxon>Gunneridae</taxon>
        <taxon>Pentapetalae</taxon>
        <taxon>asterids</taxon>
        <taxon>campanulids</taxon>
        <taxon>Asterales</taxon>
        <taxon>Asteraceae</taxon>
        <taxon>Asteroideae</taxon>
        <taxon>Anthemideae</taxon>
        <taxon>Anthemidinae</taxon>
        <taxon>Tanacetum</taxon>
    </lineage>
</organism>
<dbReference type="PANTHER" id="PTHR47266">
    <property type="entry name" value="ENDONUCLEASE-RELATED"/>
    <property type="match status" value="1"/>
</dbReference>
<feature type="region of interest" description="Disordered" evidence="1">
    <location>
        <begin position="400"/>
        <end position="426"/>
    </location>
</feature>
<keyword evidence="3" id="KW-0548">Nucleotidyltransferase</keyword>
<dbReference type="EMBL" id="BKCJ010010956">
    <property type="protein sequence ID" value="GEU93927.1"/>
    <property type="molecule type" value="Genomic_DNA"/>
</dbReference>
<dbReference type="Gene3D" id="3.30.420.10">
    <property type="entry name" value="Ribonuclease H-like superfamily/Ribonuclease H"/>
    <property type="match status" value="1"/>
</dbReference>
<dbReference type="GO" id="GO:0015074">
    <property type="term" value="P:DNA integration"/>
    <property type="evidence" value="ECO:0007669"/>
    <property type="project" value="InterPro"/>
</dbReference>
<feature type="compositionally biased region" description="Polar residues" evidence="1">
    <location>
        <begin position="405"/>
        <end position="418"/>
    </location>
</feature>
<dbReference type="InterPro" id="IPR001584">
    <property type="entry name" value="Integrase_cat-core"/>
</dbReference>
<sequence>MPQNEIQVCEIFDVWSIDFMGSFPSSQGNKYILVAIDYLSKWVEAKALPTNDARVVIKFLKSLFARFGTPCAIISDRGFVIFKFVIPNSHHQFLRDIAVLFQDNELLKYLDVHDNDASKSSQPPWGGNRGEVGYSTSLSMVYVKYSAYLRRIVVDFASGSDNRPPMLNKENYVPWSSCLLRYAKSRPNGKLIYNSIMKGPYVRRIIPEPGDTDREVLVNPTYHEQIDDEISKKEHKQIEADDQAIQTILLGLPDDIYAAVDSCETAQEIWLPNQNGKGNVVAARAEADLDKIEEVNANCILMSNSQQASTSGTQSDKAPVYDSDRSAKKLKDENVSLEFQVWSYVKENKHLKTTYKNLSDSIKVTQAQTNSIIDSLQKQLYDTIYENAKLRSQLFDKVSEPKGTTKGTRTNTMCTKQSILGKPSSSSYKPKLYSATPVPKSSVFPKVDKANALSKPVTSNLALAIRESKVVQTVNVITPRNFRTNPSKTSRVDNFVPNKPVKTSVRVKPITVSQPNVIHKQQATSDSNGFSSTRVNNIAKTRRPLARSNSIINRVPSKSKSSCLSNNIEKIEENHRNLQSSSNQKHLSSECNNINLAIQNAKSEIVCVMCKQCLVTANHDACLLSYVKDMNSHADNQSANVIIRENQKKHKANAKKSKELGSKGSLASSRPSKPRTCLRWIPTGRIFAMCGKLTASINTENKFEKSVCDNASTSNPLEPSSKGFSNFASLLGRLSRLRKQDTSIYPIVVL</sequence>
<dbReference type="AlphaFoldDB" id="A0A6L2P7U1"/>
<accession>A0A6L2P7U1</accession>
<dbReference type="GO" id="GO:0003676">
    <property type="term" value="F:nucleic acid binding"/>
    <property type="evidence" value="ECO:0007669"/>
    <property type="project" value="InterPro"/>
</dbReference>
<comment type="caution">
    <text evidence="3">The sequence shown here is derived from an EMBL/GenBank/DDBJ whole genome shotgun (WGS) entry which is preliminary data.</text>
</comment>
<dbReference type="InterPro" id="IPR036397">
    <property type="entry name" value="RNaseH_sf"/>
</dbReference>
<keyword evidence="3" id="KW-0695">RNA-directed DNA polymerase</keyword>
<dbReference type="InterPro" id="IPR052160">
    <property type="entry name" value="Gypsy_RT_Integrase-like"/>
</dbReference>
<dbReference type="InterPro" id="IPR012337">
    <property type="entry name" value="RNaseH-like_sf"/>
</dbReference>
<feature type="domain" description="Integrase catalytic" evidence="2">
    <location>
        <begin position="1"/>
        <end position="99"/>
    </location>
</feature>